<protein>
    <recommendedName>
        <fullName evidence="4">Antimicrobial peptide</fullName>
    </recommendedName>
</protein>
<name>A0AAV6TUU9_9ARAC</name>
<comment type="caution">
    <text evidence="2">The sequence shown here is derived from an EMBL/GenBank/DDBJ whole genome shotgun (WGS) entry which is preliminary data.</text>
</comment>
<dbReference type="EMBL" id="JAFNEN010001015">
    <property type="protein sequence ID" value="KAG8175386.1"/>
    <property type="molecule type" value="Genomic_DNA"/>
</dbReference>
<evidence type="ECO:0000313" key="3">
    <source>
        <dbReference type="Proteomes" id="UP000827092"/>
    </source>
</evidence>
<keyword evidence="1" id="KW-0732">Signal</keyword>
<proteinExistence type="predicted"/>
<feature type="signal peptide" evidence="1">
    <location>
        <begin position="1"/>
        <end position="16"/>
    </location>
</feature>
<accession>A0AAV6TUU9</accession>
<evidence type="ECO:0008006" key="4">
    <source>
        <dbReference type="Google" id="ProtNLM"/>
    </source>
</evidence>
<organism evidence="2 3">
    <name type="scientific">Oedothorax gibbosus</name>
    <dbReference type="NCBI Taxonomy" id="931172"/>
    <lineage>
        <taxon>Eukaryota</taxon>
        <taxon>Metazoa</taxon>
        <taxon>Ecdysozoa</taxon>
        <taxon>Arthropoda</taxon>
        <taxon>Chelicerata</taxon>
        <taxon>Arachnida</taxon>
        <taxon>Araneae</taxon>
        <taxon>Araneomorphae</taxon>
        <taxon>Entelegynae</taxon>
        <taxon>Araneoidea</taxon>
        <taxon>Linyphiidae</taxon>
        <taxon>Erigoninae</taxon>
        <taxon>Oedothorax</taxon>
    </lineage>
</organism>
<evidence type="ECO:0000313" key="2">
    <source>
        <dbReference type="EMBL" id="KAG8175386.1"/>
    </source>
</evidence>
<sequence>MKVSILVLCLVVLVISEFGLLGGVLGGGAGLVGGLKHPLGYLGGDGDDLVLFGEEDMIGDLVSPLLDTVEGEKPNLVLFG</sequence>
<reference evidence="2 3" key="1">
    <citation type="journal article" date="2022" name="Nat. Ecol. Evol.">
        <title>A masculinizing supergene underlies an exaggerated male reproductive morph in a spider.</title>
        <authorList>
            <person name="Hendrickx F."/>
            <person name="De Corte Z."/>
            <person name="Sonet G."/>
            <person name="Van Belleghem S.M."/>
            <person name="Kostlbacher S."/>
            <person name="Vangestel C."/>
        </authorList>
    </citation>
    <scope>NUCLEOTIDE SEQUENCE [LARGE SCALE GENOMIC DNA]</scope>
    <source>
        <strain evidence="2">W744_W776</strain>
    </source>
</reference>
<gene>
    <name evidence="2" type="ORF">JTE90_001450</name>
</gene>
<evidence type="ECO:0000256" key="1">
    <source>
        <dbReference type="SAM" id="SignalP"/>
    </source>
</evidence>
<keyword evidence="3" id="KW-1185">Reference proteome</keyword>
<feature type="chain" id="PRO_5043843255" description="Antimicrobial peptide" evidence="1">
    <location>
        <begin position="17"/>
        <end position="80"/>
    </location>
</feature>
<dbReference type="Proteomes" id="UP000827092">
    <property type="component" value="Unassembled WGS sequence"/>
</dbReference>
<dbReference type="AlphaFoldDB" id="A0AAV6TUU9"/>